<dbReference type="OrthoDB" id="9822065at2"/>
<gene>
    <name evidence="2" type="ORF">BC643_4711</name>
</gene>
<dbReference type="AlphaFoldDB" id="A0A419VUQ8"/>
<feature type="signal peptide" evidence="1">
    <location>
        <begin position="1"/>
        <end position="20"/>
    </location>
</feature>
<dbReference type="RefSeq" id="WP_120275863.1">
    <property type="nucleotide sequence ID" value="NZ_RAPN01000006.1"/>
</dbReference>
<keyword evidence="3" id="KW-1185">Reference proteome</keyword>
<proteinExistence type="predicted"/>
<dbReference type="Proteomes" id="UP000283387">
    <property type="component" value="Unassembled WGS sequence"/>
</dbReference>
<sequence>MKPKILIILTVILTIGSQCANGQEIFDTIRKYRVERIKKENPKSFDSEAKETINSGISELEKVFSIIKKKYKTDFTVIDSLFIISGYDLETGFSNGRIWDKKGNEFRFERKFELKNFKIENETLSVEKVTPKYLSRAEFPILQDFDPLIELIEKKDTSEIFKLQSENATLSGWSYNVSIITHYNGKYKIFEFPLSSFWIK</sequence>
<evidence type="ECO:0000313" key="3">
    <source>
        <dbReference type="Proteomes" id="UP000283387"/>
    </source>
</evidence>
<evidence type="ECO:0000313" key="2">
    <source>
        <dbReference type="EMBL" id="RKD85192.1"/>
    </source>
</evidence>
<organism evidence="2 3">
    <name type="scientific">Mangrovibacterium diazotrophicum</name>
    <dbReference type="NCBI Taxonomy" id="1261403"/>
    <lineage>
        <taxon>Bacteria</taxon>
        <taxon>Pseudomonadati</taxon>
        <taxon>Bacteroidota</taxon>
        <taxon>Bacteroidia</taxon>
        <taxon>Marinilabiliales</taxon>
        <taxon>Prolixibacteraceae</taxon>
        <taxon>Mangrovibacterium</taxon>
    </lineage>
</organism>
<evidence type="ECO:0000256" key="1">
    <source>
        <dbReference type="SAM" id="SignalP"/>
    </source>
</evidence>
<accession>A0A419VUQ8</accession>
<evidence type="ECO:0008006" key="4">
    <source>
        <dbReference type="Google" id="ProtNLM"/>
    </source>
</evidence>
<comment type="caution">
    <text evidence="2">The sequence shown here is derived from an EMBL/GenBank/DDBJ whole genome shotgun (WGS) entry which is preliminary data.</text>
</comment>
<feature type="chain" id="PRO_5019092289" description="PepSY-like beta-lactamase-inhibitor" evidence="1">
    <location>
        <begin position="21"/>
        <end position="200"/>
    </location>
</feature>
<keyword evidence="1" id="KW-0732">Signal</keyword>
<reference evidence="2 3" key="1">
    <citation type="submission" date="2018-09" db="EMBL/GenBank/DDBJ databases">
        <title>Genomic Encyclopedia of Archaeal and Bacterial Type Strains, Phase II (KMG-II): from individual species to whole genera.</title>
        <authorList>
            <person name="Goeker M."/>
        </authorList>
    </citation>
    <scope>NUCLEOTIDE SEQUENCE [LARGE SCALE GENOMIC DNA]</scope>
    <source>
        <strain evidence="2 3">DSM 27148</strain>
    </source>
</reference>
<protein>
    <recommendedName>
        <fullName evidence="4">PepSY-like beta-lactamase-inhibitor</fullName>
    </recommendedName>
</protein>
<name>A0A419VUQ8_9BACT</name>
<dbReference type="EMBL" id="RAPN01000006">
    <property type="protein sequence ID" value="RKD85192.1"/>
    <property type="molecule type" value="Genomic_DNA"/>
</dbReference>